<evidence type="ECO:0000256" key="7">
    <source>
        <dbReference type="ARBA" id="ARBA00023277"/>
    </source>
</evidence>
<comment type="subunit">
    <text evidence="4">Monomer.</text>
</comment>
<dbReference type="AlphaFoldDB" id="A0A939G402"/>
<dbReference type="PANTHER" id="PTHR10091">
    <property type="entry name" value="ALDOSE-1-EPIMERASE"/>
    <property type="match status" value="1"/>
</dbReference>
<dbReference type="GO" id="GO:0005737">
    <property type="term" value="C:cytoplasm"/>
    <property type="evidence" value="ECO:0007669"/>
    <property type="project" value="TreeGrafter"/>
</dbReference>
<dbReference type="EC" id="5.1.3.3" evidence="8"/>
<dbReference type="InterPro" id="IPR015443">
    <property type="entry name" value="Aldose_1-epimerase"/>
</dbReference>
<dbReference type="GO" id="GO:0030246">
    <property type="term" value="F:carbohydrate binding"/>
    <property type="evidence" value="ECO:0007669"/>
    <property type="project" value="InterPro"/>
</dbReference>
<comment type="caution">
    <text evidence="12">The sequence shown here is derived from an EMBL/GenBank/DDBJ whole genome shotgun (WGS) entry which is preliminary data.</text>
</comment>
<proteinExistence type="inferred from homology"/>
<evidence type="ECO:0000256" key="8">
    <source>
        <dbReference type="PIRNR" id="PIRNR005096"/>
    </source>
</evidence>
<evidence type="ECO:0000256" key="1">
    <source>
        <dbReference type="ARBA" id="ARBA00001913"/>
    </source>
</evidence>
<dbReference type="SUPFAM" id="SSF74650">
    <property type="entry name" value="Galactose mutarotase-like"/>
    <property type="match status" value="1"/>
</dbReference>
<organism evidence="12 13">
    <name type="scientific">Fibrella aquatilis</name>
    <dbReference type="NCBI Taxonomy" id="2817059"/>
    <lineage>
        <taxon>Bacteria</taxon>
        <taxon>Pseudomonadati</taxon>
        <taxon>Bacteroidota</taxon>
        <taxon>Cytophagia</taxon>
        <taxon>Cytophagales</taxon>
        <taxon>Spirosomataceae</taxon>
        <taxon>Fibrella</taxon>
    </lineage>
</organism>
<dbReference type="InterPro" id="IPR008183">
    <property type="entry name" value="Aldose_1/G6P_1-epimerase"/>
</dbReference>
<dbReference type="GO" id="GO:0004034">
    <property type="term" value="F:aldose 1-epimerase activity"/>
    <property type="evidence" value="ECO:0007669"/>
    <property type="project" value="UniProtKB-EC"/>
</dbReference>
<evidence type="ECO:0000256" key="6">
    <source>
        <dbReference type="ARBA" id="ARBA00023235"/>
    </source>
</evidence>
<evidence type="ECO:0000313" key="13">
    <source>
        <dbReference type="Proteomes" id="UP000664795"/>
    </source>
</evidence>
<feature type="binding site" evidence="11">
    <location>
        <begin position="137"/>
        <end position="138"/>
    </location>
    <ligand>
        <name>beta-D-galactose</name>
        <dbReference type="ChEBI" id="CHEBI:27667"/>
    </ligand>
</feature>
<comment type="pathway">
    <text evidence="2 8">Carbohydrate metabolism; hexose metabolism.</text>
</comment>
<evidence type="ECO:0000313" key="12">
    <source>
        <dbReference type="EMBL" id="MBO0930209.1"/>
    </source>
</evidence>
<evidence type="ECO:0000256" key="2">
    <source>
        <dbReference type="ARBA" id="ARBA00005028"/>
    </source>
</evidence>
<evidence type="ECO:0000256" key="3">
    <source>
        <dbReference type="ARBA" id="ARBA00006206"/>
    </source>
</evidence>
<comment type="similarity">
    <text evidence="3 8">Belongs to the aldose epimerase family.</text>
</comment>
<dbReference type="GO" id="GO:0006006">
    <property type="term" value="P:glucose metabolic process"/>
    <property type="evidence" value="ECO:0007669"/>
    <property type="project" value="TreeGrafter"/>
</dbReference>
<feature type="binding site" evidence="10">
    <location>
        <position position="310"/>
    </location>
    <ligand>
        <name>beta-D-galactose</name>
        <dbReference type="ChEBI" id="CHEBI:27667"/>
    </ligand>
</feature>
<dbReference type="GO" id="GO:0033499">
    <property type="term" value="P:galactose catabolic process via UDP-galactose, Leloir pathway"/>
    <property type="evidence" value="ECO:0007669"/>
    <property type="project" value="TreeGrafter"/>
</dbReference>
<keyword evidence="7 8" id="KW-0119">Carbohydrate metabolism</keyword>
<evidence type="ECO:0000256" key="10">
    <source>
        <dbReference type="PIRSR" id="PIRSR005096-2"/>
    </source>
</evidence>
<dbReference type="InterPro" id="IPR014718">
    <property type="entry name" value="GH-type_carb-bd"/>
</dbReference>
<gene>
    <name evidence="12" type="ORF">J2I48_04345</name>
</gene>
<dbReference type="RefSeq" id="WP_207334180.1">
    <property type="nucleotide sequence ID" value="NZ_JAFMYU010000003.1"/>
</dbReference>
<dbReference type="PIRSF" id="PIRSF005096">
    <property type="entry name" value="GALM"/>
    <property type="match status" value="1"/>
</dbReference>
<evidence type="ECO:0000256" key="5">
    <source>
        <dbReference type="ARBA" id="ARBA00022837"/>
    </source>
</evidence>
<reference evidence="12 13" key="1">
    <citation type="submission" date="2021-03" db="EMBL/GenBank/DDBJ databases">
        <title>Fibrella sp. HMF5036 genome sequencing and assembly.</title>
        <authorList>
            <person name="Kang H."/>
            <person name="Kim H."/>
            <person name="Bae S."/>
            <person name="Joh K."/>
        </authorList>
    </citation>
    <scope>NUCLEOTIDE SEQUENCE [LARGE SCALE GENOMIC DNA]</scope>
    <source>
        <strain evidence="12 13">HMF5036</strain>
    </source>
</reference>
<feature type="active site" description="Proton acceptor" evidence="9">
    <location>
        <position position="375"/>
    </location>
</feature>
<dbReference type="Proteomes" id="UP000664795">
    <property type="component" value="Unassembled WGS sequence"/>
</dbReference>
<dbReference type="InterPro" id="IPR047215">
    <property type="entry name" value="Galactose_mutarotase-like"/>
</dbReference>
<protein>
    <recommendedName>
        <fullName evidence="8">Aldose 1-epimerase</fullName>
        <ecNumber evidence="8">5.1.3.3</ecNumber>
    </recommendedName>
</protein>
<dbReference type="Gene3D" id="2.70.98.10">
    <property type="match status" value="1"/>
</dbReference>
<keyword evidence="6 8" id="KW-0413">Isomerase</keyword>
<dbReference type="PANTHER" id="PTHR10091:SF0">
    <property type="entry name" value="GALACTOSE MUTAROTASE"/>
    <property type="match status" value="1"/>
</dbReference>
<accession>A0A939G402</accession>
<dbReference type="EMBL" id="JAFMYU010000003">
    <property type="protein sequence ID" value="MBO0930209.1"/>
    <property type="molecule type" value="Genomic_DNA"/>
</dbReference>
<evidence type="ECO:0000256" key="9">
    <source>
        <dbReference type="PIRSR" id="PIRSR005096-1"/>
    </source>
</evidence>
<keyword evidence="13" id="KW-1185">Reference proteome</keyword>
<feature type="active site" description="Proton donor" evidence="9">
    <location>
        <position position="238"/>
    </location>
</feature>
<dbReference type="InterPro" id="IPR011013">
    <property type="entry name" value="Gal_mutarotase_sf_dom"/>
</dbReference>
<dbReference type="NCBIfam" id="NF008277">
    <property type="entry name" value="PRK11055.1"/>
    <property type="match status" value="1"/>
</dbReference>
<evidence type="ECO:0000256" key="4">
    <source>
        <dbReference type="ARBA" id="ARBA00011245"/>
    </source>
</evidence>
<sequence>MQQLIYPALLLGLLGAAGCQSSTKKTDANMANTPAADAPSADSVASATNIDTTALTYKLPNPEAFETIIDGKKTTLYVLKGKGIDVAITNYGARLVGLIVPDKAGKPTDVVMGFGTIEAYKKAHEAFYGPVVGRVGNRIAKGTFVLNGKTYKTELNNNGNTLHGGPSGFHTRVWDAKQLNPHTLQLTYVAKDGEGGFPGTLTATVTYSIDESVAGQPGLKIDYKATTDKPTPVNPTSHAFFNLNGEGSGTVNNHILRIDADRYSAVDKGLIPQGEPVSVANTPFDFRKPTAIGARIDTKNEQLTFGKGYDHNWVLNHKMGTLGTVADVVGDKSGIKMTVLTTEPGLQFYGGNFFTANDRGKYGRAANFREGLALETQHYPDSPNHPSYPTTILKPGQTYTQTTVYRFGK</sequence>
<evidence type="ECO:0000256" key="11">
    <source>
        <dbReference type="PIRSR" id="PIRSR005096-3"/>
    </source>
</evidence>
<comment type="catalytic activity">
    <reaction evidence="8">
        <text>alpha-D-glucose = beta-D-glucose</text>
        <dbReference type="Rhea" id="RHEA:10264"/>
        <dbReference type="ChEBI" id="CHEBI:15903"/>
        <dbReference type="ChEBI" id="CHEBI:17925"/>
        <dbReference type="EC" id="5.1.3.3"/>
    </reaction>
</comment>
<dbReference type="Pfam" id="PF01263">
    <property type="entry name" value="Aldose_epim"/>
    <property type="match status" value="1"/>
</dbReference>
<keyword evidence="5" id="KW-0106">Calcium</keyword>
<name>A0A939G402_9BACT</name>
<comment type="cofactor">
    <cofactor evidence="1">
        <name>Ca(2+)</name>
        <dbReference type="ChEBI" id="CHEBI:29108"/>
    </cofactor>
</comment>
<dbReference type="CDD" id="cd09019">
    <property type="entry name" value="galactose_mutarotase_like"/>
    <property type="match status" value="1"/>
</dbReference>